<dbReference type="EMBL" id="BATJ01000007">
    <property type="protein sequence ID" value="GAD67395.1"/>
    <property type="molecule type" value="Genomic_DNA"/>
</dbReference>
<comment type="similarity">
    <text evidence="1">Belongs to the membrane fusion protein (MFP) (TC 8.A.1) family.</text>
</comment>
<dbReference type="Gene3D" id="2.40.420.20">
    <property type="match status" value="1"/>
</dbReference>
<name>U3A135_VIBPR</name>
<sequence length="229" mass="25309">MISTSEYDELNANYKLAQANYRLAAARLSYTQLKAPYDGIVSEVPKQDFERAAAGETVLSVYRSTDVYVQLDVSDSVLSRLEPLLDNSTYQPIASFAGHGQNYPLTYLEHTSELSPETKTYQFWLKMPQVEPRVLPGTSVKVSVDMVKAGIGVAEGYPLPMTAIDSAPDHRHFYVWKLNQGLAERVAVTVDQVTADGAIVHQGIVQGDTLVNSNLRKLRDGMQITGEPK</sequence>
<dbReference type="eggNOG" id="COG0845">
    <property type="taxonomic scope" value="Bacteria"/>
</dbReference>
<keyword evidence="3" id="KW-1185">Reference proteome</keyword>
<dbReference type="STRING" id="1219065.VPR01S_07_01940"/>
<dbReference type="GO" id="GO:1990281">
    <property type="term" value="C:efflux pump complex"/>
    <property type="evidence" value="ECO:0007669"/>
    <property type="project" value="TreeGrafter"/>
</dbReference>
<gene>
    <name evidence="2" type="ORF">VPR01S_07_01940</name>
</gene>
<reference evidence="2 3" key="1">
    <citation type="submission" date="2013-09" db="EMBL/GenBank/DDBJ databases">
        <title>Whole genome shotgun sequence of Vibrio proteolyticus NBRC 13287.</title>
        <authorList>
            <person name="Isaki S."/>
            <person name="Hosoyama A."/>
            <person name="Numata M."/>
            <person name="Hashimoto M."/>
            <person name="Hosoyama Y."/>
            <person name="Tsuchikane K."/>
            <person name="Noguchi M."/>
            <person name="Hirakata S."/>
            <person name="Ichikawa N."/>
            <person name="Ohji S."/>
            <person name="Yamazoe A."/>
            <person name="Fujita N."/>
        </authorList>
    </citation>
    <scope>NUCLEOTIDE SEQUENCE [LARGE SCALE GENOMIC DNA]</scope>
    <source>
        <strain evidence="2 3">NBRC 13287</strain>
    </source>
</reference>
<dbReference type="InterPro" id="IPR006143">
    <property type="entry name" value="RND_pump_MFP"/>
</dbReference>
<dbReference type="Gene3D" id="2.40.50.100">
    <property type="match status" value="1"/>
</dbReference>
<dbReference type="AlphaFoldDB" id="U3A135"/>
<evidence type="ECO:0008006" key="4">
    <source>
        <dbReference type="Google" id="ProtNLM"/>
    </source>
</evidence>
<dbReference type="PANTHER" id="PTHR30469">
    <property type="entry name" value="MULTIDRUG RESISTANCE PROTEIN MDTA"/>
    <property type="match status" value="1"/>
</dbReference>
<dbReference type="NCBIfam" id="TIGR01730">
    <property type="entry name" value="RND_mfp"/>
    <property type="match status" value="1"/>
</dbReference>
<dbReference type="Proteomes" id="UP000016570">
    <property type="component" value="Unassembled WGS sequence"/>
</dbReference>
<dbReference type="PANTHER" id="PTHR30469:SF20">
    <property type="entry name" value="EFFLUX RND TRANSPORTER PERIPLASMIC ADAPTOR SUBUNIT"/>
    <property type="match status" value="1"/>
</dbReference>
<evidence type="ECO:0000313" key="3">
    <source>
        <dbReference type="Proteomes" id="UP000016570"/>
    </source>
</evidence>
<dbReference type="SUPFAM" id="SSF111369">
    <property type="entry name" value="HlyD-like secretion proteins"/>
    <property type="match status" value="1"/>
</dbReference>
<evidence type="ECO:0000313" key="2">
    <source>
        <dbReference type="EMBL" id="GAD67395.1"/>
    </source>
</evidence>
<comment type="caution">
    <text evidence="2">The sequence shown here is derived from an EMBL/GenBank/DDBJ whole genome shotgun (WGS) entry which is preliminary data.</text>
</comment>
<dbReference type="Gene3D" id="2.40.30.170">
    <property type="match status" value="1"/>
</dbReference>
<organism evidence="2 3">
    <name type="scientific">Vibrio proteolyticus NBRC 13287</name>
    <dbReference type="NCBI Taxonomy" id="1219065"/>
    <lineage>
        <taxon>Bacteria</taxon>
        <taxon>Pseudomonadati</taxon>
        <taxon>Pseudomonadota</taxon>
        <taxon>Gammaproteobacteria</taxon>
        <taxon>Vibrionales</taxon>
        <taxon>Vibrionaceae</taxon>
        <taxon>Vibrio</taxon>
    </lineage>
</organism>
<dbReference type="Gene3D" id="1.10.287.470">
    <property type="entry name" value="Helix hairpin bin"/>
    <property type="match status" value="1"/>
</dbReference>
<dbReference type="GO" id="GO:0015562">
    <property type="term" value="F:efflux transmembrane transporter activity"/>
    <property type="evidence" value="ECO:0007669"/>
    <property type="project" value="TreeGrafter"/>
</dbReference>
<protein>
    <recommendedName>
        <fullName evidence="4">RND efflux pump membrane fusion protein barrel-sandwich domain-containing protein</fullName>
    </recommendedName>
</protein>
<proteinExistence type="inferred from homology"/>
<accession>U3A135</accession>
<evidence type="ECO:0000256" key="1">
    <source>
        <dbReference type="ARBA" id="ARBA00009477"/>
    </source>
</evidence>